<dbReference type="AlphaFoldDB" id="A0AAE3NAP1"/>
<dbReference type="EMBL" id="JAQIPB010000007">
    <property type="protein sequence ID" value="MDA7417748.1"/>
    <property type="molecule type" value="Genomic_DNA"/>
</dbReference>
<keyword evidence="3" id="KW-1185">Reference proteome</keyword>
<dbReference type="InterPro" id="IPR058575">
    <property type="entry name" value="NTP_transf_8_dom"/>
</dbReference>
<dbReference type="Pfam" id="PF12281">
    <property type="entry name" value="NTP_transf_8"/>
    <property type="match status" value="1"/>
</dbReference>
<dbReference type="Proteomes" id="UP001212602">
    <property type="component" value="Unassembled WGS sequence"/>
</dbReference>
<organism evidence="2 3">
    <name type="scientific">Xenophilus arseniciresistens</name>
    <dbReference type="NCBI Taxonomy" id="1283306"/>
    <lineage>
        <taxon>Bacteria</taxon>
        <taxon>Pseudomonadati</taxon>
        <taxon>Pseudomonadota</taxon>
        <taxon>Betaproteobacteria</taxon>
        <taxon>Burkholderiales</taxon>
        <taxon>Comamonadaceae</taxon>
        <taxon>Xenophilus</taxon>
    </lineage>
</organism>
<protein>
    <submittedName>
        <fullName evidence="2">GSU2403 family nucleotidyltransferase fold protein</fullName>
    </submittedName>
</protein>
<name>A0AAE3NAP1_9BURK</name>
<dbReference type="RefSeq" id="WP_271428986.1">
    <property type="nucleotide sequence ID" value="NZ_JAQIPB010000007.1"/>
</dbReference>
<evidence type="ECO:0000259" key="1">
    <source>
        <dbReference type="Pfam" id="PF12281"/>
    </source>
</evidence>
<reference evidence="2" key="1">
    <citation type="submission" date="2023-01" db="EMBL/GenBank/DDBJ databases">
        <title>Xenophilus mangrovi sp. nov., isolated from soil of Mangrove nature reserve.</title>
        <authorList>
            <person name="Xu S."/>
            <person name="Liu Z."/>
            <person name="Xu Y."/>
        </authorList>
    </citation>
    <scope>NUCLEOTIDE SEQUENCE</scope>
    <source>
        <strain evidence="2">YW8</strain>
    </source>
</reference>
<comment type="caution">
    <text evidence="2">The sequence shown here is derived from an EMBL/GenBank/DDBJ whole genome shotgun (WGS) entry which is preliminary data.</text>
</comment>
<evidence type="ECO:0000313" key="3">
    <source>
        <dbReference type="Proteomes" id="UP001212602"/>
    </source>
</evidence>
<accession>A0AAE3NAP1</accession>
<feature type="domain" description="Nucleotidyltransferase-like" evidence="1">
    <location>
        <begin position="113"/>
        <end position="311"/>
    </location>
</feature>
<evidence type="ECO:0000313" key="2">
    <source>
        <dbReference type="EMBL" id="MDA7417748.1"/>
    </source>
</evidence>
<gene>
    <name evidence="2" type="ORF">PGB34_15400</name>
</gene>
<sequence length="320" mass="36020">MTAIIENSESQKRQYVDAESVFDELRRVRQAATQTRGGMIWREISGGRYLIRTSPKGAHKSLGPDSAETRKIFEQFTARKGEVAQRLSIIEKAAEEQRRLNRALRVGRVPSIVVRVLNALDAAGLSAHFTVVGTRALYAYESACGVRFMPQAMATRDIDLPLDTRKHLAFLSRMKEADASFLGLLRKVDNTFVRLEERKETARNAEGFEVDVIRRVARDGDPHPLRLSDQEDDIWAVQATTGARILAAPAFDQMVVGTNGEMAMMHTMHPLHFVETKRMLASLPARDPLKSSKDRLQADLVEALVRSHMPQYATELPDRR</sequence>
<proteinExistence type="predicted"/>